<dbReference type="Proteomes" id="UP001497644">
    <property type="component" value="Chromosome 1"/>
</dbReference>
<evidence type="ECO:0000259" key="3">
    <source>
        <dbReference type="Pfam" id="PF22750"/>
    </source>
</evidence>
<reference evidence="4 5" key="1">
    <citation type="submission" date="2024-04" db="EMBL/GenBank/DDBJ databases">
        <authorList>
            <consortium name="Molecular Ecology Group"/>
        </authorList>
    </citation>
    <scope>NUCLEOTIDE SEQUENCE [LARGE SCALE GENOMIC DNA]</scope>
</reference>
<feature type="chain" id="PRO_5043943149" description="Ant venom allergen Sol i 2/4 domain-containing protein" evidence="2">
    <location>
        <begin position="20"/>
        <end position="130"/>
    </location>
</feature>
<evidence type="ECO:0000256" key="2">
    <source>
        <dbReference type="SAM" id="SignalP"/>
    </source>
</evidence>
<evidence type="ECO:0000256" key="1">
    <source>
        <dbReference type="ARBA" id="ARBA00009932"/>
    </source>
</evidence>
<accession>A0AAV2N3V4</accession>
<dbReference type="Gene3D" id="1.10.238.190">
    <property type="match status" value="1"/>
</dbReference>
<comment type="similarity">
    <text evidence="1">Belongs to the ant venom allergen 2/4 family.</text>
</comment>
<dbReference type="SUPFAM" id="SSF47565">
    <property type="entry name" value="Insect pheromone/odorant-binding proteins"/>
    <property type="match status" value="1"/>
</dbReference>
<dbReference type="InterPro" id="IPR055216">
    <property type="entry name" value="Sol_i_2/4"/>
</dbReference>
<proteinExistence type="inferred from homology"/>
<organism evidence="4 5">
    <name type="scientific">Lasius platythorax</name>
    <dbReference type="NCBI Taxonomy" id="488582"/>
    <lineage>
        <taxon>Eukaryota</taxon>
        <taxon>Metazoa</taxon>
        <taxon>Ecdysozoa</taxon>
        <taxon>Arthropoda</taxon>
        <taxon>Hexapoda</taxon>
        <taxon>Insecta</taxon>
        <taxon>Pterygota</taxon>
        <taxon>Neoptera</taxon>
        <taxon>Endopterygota</taxon>
        <taxon>Hymenoptera</taxon>
        <taxon>Apocrita</taxon>
        <taxon>Aculeata</taxon>
        <taxon>Formicoidea</taxon>
        <taxon>Formicidae</taxon>
        <taxon>Formicinae</taxon>
        <taxon>Lasius</taxon>
        <taxon>Lasius</taxon>
    </lineage>
</organism>
<dbReference type="GO" id="GO:0005549">
    <property type="term" value="F:odorant binding"/>
    <property type="evidence" value="ECO:0007669"/>
    <property type="project" value="InterPro"/>
</dbReference>
<protein>
    <recommendedName>
        <fullName evidence="3">Ant venom allergen Sol i 2/4 domain-containing protein</fullName>
    </recommendedName>
</protein>
<keyword evidence="2" id="KW-0732">Signal</keyword>
<sequence length="130" mass="14497">MKILMLIVCVLALIHADEATTGKVFRDYLAECEKELPKVPGLPKELNVGIIFCAVKRTEAIDKNNALNRNKIMTNCENMISDPVKVEQCQDICNTCMDEGFKVPGSNFIQTTRAIQCAVSYDVISLLDKE</sequence>
<dbReference type="InterPro" id="IPR036728">
    <property type="entry name" value="PBP_GOBP_sf"/>
</dbReference>
<evidence type="ECO:0000313" key="5">
    <source>
        <dbReference type="Proteomes" id="UP001497644"/>
    </source>
</evidence>
<name>A0AAV2N3V4_9HYME</name>
<feature type="domain" description="Ant venom allergen Sol i 2/4" evidence="3">
    <location>
        <begin position="32"/>
        <end position="120"/>
    </location>
</feature>
<dbReference type="Pfam" id="PF22750">
    <property type="entry name" value="Sol_i_2"/>
    <property type="match status" value="1"/>
</dbReference>
<evidence type="ECO:0000313" key="4">
    <source>
        <dbReference type="EMBL" id="CAL1674312.1"/>
    </source>
</evidence>
<dbReference type="EMBL" id="OZ034824">
    <property type="protein sequence ID" value="CAL1674312.1"/>
    <property type="molecule type" value="Genomic_DNA"/>
</dbReference>
<dbReference type="AlphaFoldDB" id="A0AAV2N3V4"/>
<dbReference type="InterPro" id="IPR038211">
    <property type="entry name" value="Ant_venon_allerg_soli_2/4_sf"/>
</dbReference>
<gene>
    <name evidence="4" type="ORF">LPLAT_LOCUS1002</name>
</gene>
<keyword evidence="5" id="KW-1185">Reference proteome</keyword>
<feature type="signal peptide" evidence="2">
    <location>
        <begin position="1"/>
        <end position="19"/>
    </location>
</feature>